<feature type="region of interest" description="Disordered" evidence="1">
    <location>
        <begin position="129"/>
        <end position="189"/>
    </location>
</feature>
<proteinExistence type="predicted"/>
<name>A0AAD1SWU7_PELCU</name>
<dbReference type="EMBL" id="OW240919">
    <property type="protein sequence ID" value="CAH2310410.1"/>
    <property type="molecule type" value="Genomic_DNA"/>
</dbReference>
<reference evidence="2" key="1">
    <citation type="submission" date="2022-03" db="EMBL/GenBank/DDBJ databases">
        <authorList>
            <person name="Alioto T."/>
            <person name="Alioto T."/>
            <person name="Gomez Garrido J."/>
        </authorList>
    </citation>
    <scope>NUCLEOTIDE SEQUENCE</scope>
</reference>
<gene>
    <name evidence="2" type="ORF">PECUL_23A013102</name>
</gene>
<protein>
    <submittedName>
        <fullName evidence="2">Uncharacterized protein</fullName>
    </submittedName>
</protein>
<keyword evidence="3" id="KW-1185">Reference proteome</keyword>
<organism evidence="2 3">
    <name type="scientific">Pelobates cultripes</name>
    <name type="common">Western spadefoot toad</name>
    <dbReference type="NCBI Taxonomy" id="61616"/>
    <lineage>
        <taxon>Eukaryota</taxon>
        <taxon>Metazoa</taxon>
        <taxon>Chordata</taxon>
        <taxon>Craniata</taxon>
        <taxon>Vertebrata</taxon>
        <taxon>Euteleostomi</taxon>
        <taxon>Amphibia</taxon>
        <taxon>Batrachia</taxon>
        <taxon>Anura</taxon>
        <taxon>Pelobatoidea</taxon>
        <taxon>Pelobatidae</taxon>
        <taxon>Pelobates</taxon>
    </lineage>
</organism>
<evidence type="ECO:0000313" key="2">
    <source>
        <dbReference type="EMBL" id="CAH2310410.1"/>
    </source>
</evidence>
<evidence type="ECO:0000313" key="3">
    <source>
        <dbReference type="Proteomes" id="UP001295444"/>
    </source>
</evidence>
<evidence type="ECO:0000256" key="1">
    <source>
        <dbReference type="SAM" id="MobiDB-lite"/>
    </source>
</evidence>
<feature type="region of interest" description="Disordered" evidence="1">
    <location>
        <begin position="1"/>
        <end position="26"/>
    </location>
</feature>
<dbReference type="Proteomes" id="UP001295444">
    <property type="component" value="Chromosome 08"/>
</dbReference>
<accession>A0AAD1SWU7</accession>
<sequence>MQSQGDGPSGSAFPLPGVSPSGGDDASLMALEEFQSLLNSTMAQSINKQLSNGCYVIFHYTIYHPGRQDEQVRPVLNDTYKAVNDGMLPPRNRAPCRAKSARSWKRACAHDDSSDLDQSMDEDYVDPYVDHCSDDGTDFGSDEKPAALAQAKAQGSGPSEANEDSGLQDPHNLCHPCLAESQEATGSGG</sequence>
<dbReference type="AlphaFoldDB" id="A0AAD1SWU7"/>